<dbReference type="GO" id="GO:0005737">
    <property type="term" value="C:cytoplasm"/>
    <property type="evidence" value="ECO:0007669"/>
    <property type="project" value="UniProtKB-SubCell"/>
</dbReference>
<keyword evidence="5 6" id="KW-0819">tRNA processing</keyword>
<dbReference type="PIRSF" id="PIRSF029256">
    <property type="entry name" value="SpoU_TrmH_prd"/>
    <property type="match status" value="1"/>
</dbReference>
<dbReference type="InterPro" id="IPR016914">
    <property type="entry name" value="TrmL"/>
</dbReference>
<dbReference type="NCBIfam" id="TIGR00185">
    <property type="entry name" value="tRNA_yibK_trmL"/>
    <property type="match status" value="1"/>
</dbReference>
<evidence type="ECO:0000256" key="6">
    <source>
        <dbReference type="HAMAP-Rule" id="MF_01885"/>
    </source>
</evidence>
<dbReference type="FunFam" id="3.40.1280.10:FF:000002">
    <property type="entry name" value="Peptidylprolyl isomerase"/>
    <property type="match status" value="1"/>
</dbReference>
<dbReference type="EMBL" id="CP001098">
    <property type="protein sequence ID" value="ACL69855.1"/>
    <property type="molecule type" value="Genomic_DNA"/>
</dbReference>
<keyword evidence="1 6" id="KW-0963">Cytoplasm</keyword>
<keyword evidence="3 6" id="KW-0808">Transferase</keyword>
<dbReference type="STRING" id="373903.Hore_11010"/>
<dbReference type="InterPro" id="IPR001537">
    <property type="entry name" value="SpoU_MeTrfase"/>
</dbReference>
<dbReference type="RefSeq" id="WP_012636040.1">
    <property type="nucleotide sequence ID" value="NC_011899.1"/>
</dbReference>
<dbReference type="CDD" id="cd18094">
    <property type="entry name" value="SpoU-like_TrmL"/>
    <property type="match status" value="1"/>
</dbReference>
<comment type="similarity">
    <text evidence="6">Belongs to the class IV-like SAM-binding methyltransferase superfamily. RNA methyltransferase TrmH family. TrmL subfamily.</text>
</comment>
<evidence type="ECO:0000313" key="10">
    <source>
        <dbReference type="Proteomes" id="UP000000719"/>
    </source>
</evidence>
<protein>
    <recommendedName>
        <fullName evidence="6">Putative tRNA (cytidine(34)-2'-O)-methyltransferase</fullName>
        <ecNumber evidence="6">2.1.1.207</ecNumber>
    </recommendedName>
    <alternativeName>
        <fullName evidence="6">tRNA (cytidine/uridine-2'-O-)-methyltransferase</fullName>
    </alternativeName>
</protein>
<comment type="function">
    <text evidence="6">Could methylate the ribose at the nucleotide 34 wobble position in tRNA.</text>
</comment>
<evidence type="ECO:0000256" key="7">
    <source>
        <dbReference type="PIRSR" id="PIRSR029256-1"/>
    </source>
</evidence>
<dbReference type="GO" id="GO:0141102">
    <property type="term" value="F:tRNA (5-carboxymethylaminomethyluridine(34)-2'-O)-methyltransferase activity"/>
    <property type="evidence" value="ECO:0007669"/>
    <property type="project" value="RHEA"/>
</dbReference>
<dbReference type="OrthoDB" id="9789043at2"/>
<evidence type="ECO:0000256" key="5">
    <source>
        <dbReference type="ARBA" id="ARBA00022694"/>
    </source>
</evidence>
<dbReference type="HAMAP" id="MF_01885">
    <property type="entry name" value="tRNA_methyltr_TrmL"/>
    <property type="match status" value="1"/>
</dbReference>
<dbReference type="SUPFAM" id="SSF75217">
    <property type="entry name" value="alpha/beta knot"/>
    <property type="match status" value="1"/>
</dbReference>
<dbReference type="Gene3D" id="3.40.1280.10">
    <property type="match status" value="1"/>
</dbReference>
<dbReference type="GO" id="GO:0003723">
    <property type="term" value="F:RNA binding"/>
    <property type="evidence" value="ECO:0007669"/>
    <property type="project" value="InterPro"/>
</dbReference>
<sequence length="162" mass="18539">MNIVLVEPEIPQNTGNIARTCAVTGSSLHLIEPLGFSIDDRYLKRAGLDYWDKLDIYYYDSLEELMKKYKDSNFYFATTKAPKSYDIVSYQENDFIVFGKETAGLPESLLKNNIENCIRIPMKDNTRSLNLSNSVAIILYEALRQLNFPGLKHEGKFINIGK</sequence>
<dbReference type="GO" id="GO:0042802">
    <property type="term" value="F:identical protein binding"/>
    <property type="evidence" value="ECO:0007669"/>
    <property type="project" value="UniProtKB-ARBA"/>
</dbReference>
<dbReference type="GO" id="GO:0002130">
    <property type="term" value="P:wobble position ribose methylation"/>
    <property type="evidence" value="ECO:0007669"/>
    <property type="project" value="TreeGrafter"/>
</dbReference>
<dbReference type="InterPro" id="IPR029028">
    <property type="entry name" value="Alpha/beta_knot_MTases"/>
</dbReference>
<dbReference type="KEGG" id="hor:Hore_11010"/>
<comment type="caution">
    <text evidence="6">Lacks conserved residue(s) required for the propagation of feature annotation.</text>
</comment>
<dbReference type="Pfam" id="PF00588">
    <property type="entry name" value="SpoU_methylase"/>
    <property type="match status" value="1"/>
</dbReference>
<feature type="binding site" evidence="6 7">
    <location>
        <position position="99"/>
    </location>
    <ligand>
        <name>S-adenosyl-L-methionine</name>
        <dbReference type="ChEBI" id="CHEBI:59789"/>
    </ligand>
</feature>
<evidence type="ECO:0000256" key="4">
    <source>
        <dbReference type="ARBA" id="ARBA00022691"/>
    </source>
</evidence>
<dbReference type="eggNOG" id="COG0219">
    <property type="taxonomic scope" value="Bacteria"/>
</dbReference>
<evidence type="ECO:0000256" key="3">
    <source>
        <dbReference type="ARBA" id="ARBA00022679"/>
    </source>
</evidence>
<dbReference type="PANTHER" id="PTHR42971">
    <property type="entry name" value="TRNA (CYTIDINE(34)-2'-O)-METHYLTRANSFERASE"/>
    <property type="match status" value="1"/>
</dbReference>
<name>B8CX36_HALOH</name>
<evidence type="ECO:0000313" key="9">
    <source>
        <dbReference type="EMBL" id="ACL69855.1"/>
    </source>
</evidence>
<keyword evidence="2 6" id="KW-0489">Methyltransferase</keyword>
<accession>B8CX36</accession>
<dbReference type="EC" id="2.1.1.207" evidence="6"/>
<proteinExistence type="inferred from homology"/>
<comment type="catalytic activity">
    <reaction evidence="6">
        <text>5-carboxymethylaminomethyluridine(34) in tRNA(Leu) + S-adenosyl-L-methionine = 5-carboxymethylaminomethyl-2'-O-methyluridine(34) in tRNA(Leu) + S-adenosyl-L-homocysteine + H(+)</text>
        <dbReference type="Rhea" id="RHEA:43088"/>
        <dbReference type="Rhea" id="RHEA-COMP:10333"/>
        <dbReference type="Rhea" id="RHEA-COMP:10334"/>
        <dbReference type="ChEBI" id="CHEBI:15378"/>
        <dbReference type="ChEBI" id="CHEBI:57856"/>
        <dbReference type="ChEBI" id="CHEBI:59789"/>
        <dbReference type="ChEBI" id="CHEBI:74508"/>
        <dbReference type="ChEBI" id="CHEBI:74511"/>
        <dbReference type="EC" id="2.1.1.207"/>
    </reaction>
</comment>
<dbReference type="GO" id="GO:0141098">
    <property type="term" value="F:tRNA (cytidine(34)-2'-O)-methyltransferase activity"/>
    <property type="evidence" value="ECO:0007669"/>
    <property type="project" value="RHEA"/>
</dbReference>
<feature type="binding site" evidence="6 7">
    <location>
        <position position="120"/>
    </location>
    <ligand>
        <name>S-adenosyl-L-methionine</name>
        <dbReference type="ChEBI" id="CHEBI:59789"/>
    </ligand>
</feature>
<dbReference type="AlphaFoldDB" id="B8CX36"/>
<gene>
    <name evidence="9" type="ordered locus">Hore_11010</name>
</gene>
<feature type="binding site" evidence="6 7">
    <location>
        <position position="128"/>
    </location>
    <ligand>
        <name>S-adenosyl-L-methionine</name>
        <dbReference type="ChEBI" id="CHEBI:59789"/>
    </ligand>
</feature>
<keyword evidence="4 6" id="KW-0949">S-adenosyl-L-methionine</keyword>
<feature type="domain" description="tRNA/rRNA methyltransferase SpoU type" evidence="8">
    <location>
        <begin position="2"/>
        <end position="140"/>
    </location>
</feature>
<dbReference type="Proteomes" id="UP000000719">
    <property type="component" value="Chromosome"/>
</dbReference>
<organism evidence="9 10">
    <name type="scientific">Halothermothrix orenii (strain H 168 / OCM 544 / DSM 9562)</name>
    <dbReference type="NCBI Taxonomy" id="373903"/>
    <lineage>
        <taxon>Bacteria</taxon>
        <taxon>Bacillati</taxon>
        <taxon>Bacillota</taxon>
        <taxon>Clostridia</taxon>
        <taxon>Halanaerobiales</taxon>
        <taxon>Halothermotrichaceae</taxon>
        <taxon>Halothermothrix</taxon>
    </lineage>
</organism>
<reference evidence="9 10" key="1">
    <citation type="journal article" date="2009" name="PLoS ONE">
        <title>Genome analysis of the anaerobic thermohalophilic bacterium Halothermothrix orenii.</title>
        <authorList>
            <person name="Mavromatis K."/>
            <person name="Ivanova N."/>
            <person name="Anderson I."/>
            <person name="Lykidis A."/>
            <person name="Hooper S.D."/>
            <person name="Sun H."/>
            <person name="Kunin V."/>
            <person name="Lapidus A."/>
            <person name="Hugenholtz P."/>
            <person name="Patel B."/>
            <person name="Kyrpides N.C."/>
        </authorList>
    </citation>
    <scope>NUCLEOTIDE SEQUENCE [LARGE SCALE GENOMIC DNA]</scope>
    <source>
        <strain evidence="10">H 168 / OCM 544 / DSM 9562</strain>
    </source>
</reference>
<evidence type="ECO:0000256" key="1">
    <source>
        <dbReference type="ARBA" id="ARBA00022490"/>
    </source>
</evidence>
<dbReference type="PANTHER" id="PTHR42971:SF1">
    <property type="entry name" value="TRNA (CYTIDINE(34)-2'-O)-METHYLTRANSFERASE"/>
    <property type="match status" value="1"/>
</dbReference>
<comment type="catalytic activity">
    <reaction evidence="6">
        <text>cytidine(34) in tRNA + S-adenosyl-L-methionine = 2'-O-methylcytidine(34) in tRNA + S-adenosyl-L-homocysteine + H(+)</text>
        <dbReference type="Rhea" id="RHEA:43084"/>
        <dbReference type="Rhea" id="RHEA-COMP:10331"/>
        <dbReference type="Rhea" id="RHEA-COMP:10332"/>
        <dbReference type="ChEBI" id="CHEBI:15378"/>
        <dbReference type="ChEBI" id="CHEBI:57856"/>
        <dbReference type="ChEBI" id="CHEBI:59789"/>
        <dbReference type="ChEBI" id="CHEBI:74495"/>
        <dbReference type="ChEBI" id="CHEBI:82748"/>
        <dbReference type="EC" id="2.1.1.207"/>
    </reaction>
</comment>
<evidence type="ECO:0000259" key="8">
    <source>
        <dbReference type="Pfam" id="PF00588"/>
    </source>
</evidence>
<comment type="subcellular location">
    <subcellularLocation>
        <location evidence="6">Cytoplasm</location>
    </subcellularLocation>
</comment>
<dbReference type="InterPro" id="IPR029026">
    <property type="entry name" value="tRNA_m1G_MTases_N"/>
</dbReference>
<evidence type="ECO:0000256" key="2">
    <source>
        <dbReference type="ARBA" id="ARBA00022603"/>
    </source>
</evidence>
<keyword evidence="10" id="KW-1185">Reference proteome</keyword>
<dbReference type="HOGENOM" id="CLU_110125_0_0_9"/>